<sequence>MQSARQFVGRGAQWLQISAWASGPGRSTKGQCSHGLLREGATLDKRASGLSSANIVRFQCSRTPTEDAFAKEYTPVFGSHLAKVLERPAVQDDTGSYSYTEVYQLAGAIHERIINKGGVQPTIAGDTPCIDGGDGGRLRIVPRVAYLCPGDVRYVATLWAIWKNGLCAVPLFHEHPISLMEYYVNDPQVSLIIGTKEFEPKLKELGSKTNTPVLILGDTEEIGLGPSWDNTPKWYGLETYDALIMYTSGTTGPPKGVVHRHVNLWFQASQIRDAWQWTDRDRMLHALPLHHTHGIVSGILTPLYSGACIRMLRKFDPARIWQHLLLEVESENPVSIFMGVPTMYVQLLSFFKNHLASSWPTDKVHKAIRSHIRLLISGSAALPEPIYRQIKEIMGIEVLERYGMTEVGVPLSNNLHGKRYVGYVGFPTRGSEILIAELEGRRIVKTIAKGDYNGSTIYEKDTSGDLLLRGPFVFNRYWNKKERTREAFSECGWFITGDIAQCIMTENNGSKGVYKILGRASTDIIKSGGYKISALDVEKHLLSHPDTDEVTVVGVPDEIWGERVAAIVVLKSTASELQLDSLRAWCKKRMASYSAPTILKIVPKLERNYLGKINKKELVKKLFPSSS</sequence>
<protein>
    <submittedName>
        <fullName evidence="4">Uncharacterized protein</fullName>
    </submittedName>
</protein>
<dbReference type="EnsemblMetazoa" id="XM_022810801">
    <property type="protein sequence ID" value="XP_022666536"/>
    <property type="gene ID" value="LOC111252612"/>
</dbReference>
<dbReference type="InterPro" id="IPR025110">
    <property type="entry name" value="AMP-bd_C"/>
</dbReference>
<dbReference type="RefSeq" id="XP_022666534.1">
    <property type="nucleotide sequence ID" value="XM_022810799.1"/>
</dbReference>
<name>A0A7M7KGN2_VARDE</name>
<dbReference type="SUPFAM" id="SSF56801">
    <property type="entry name" value="Acetyl-CoA synthetase-like"/>
    <property type="match status" value="1"/>
</dbReference>
<dbReference type="KEGG" id="vde:111252612"/>
<dbReference type="RefSeq" id="XP_022666536.1">
    <property type="nucleotide sequence ID" value="XM_022810801.1"/>
</dbReference>
<feature type="domain" description="AMP-dependent synthetase/ligase" evidence="2">
    <location>
        <begin position="143"/>
        <end position="478"/>
    </location>
</feature>
<evidence type="ECO:0000259" key="3">
    <source>
        <dbReference type="Pfam" id="PF13193"/>
    </source>
</evidence>
<dbReference type="GeneID" id="111252612"/>
<dbReference type="Pfam" id="PF00501">
    <property type="entry name" value="AMP-binding"/>
    <property type="match status" value="1"/>
</dbReference>
<comment type="similarity">
    <text evidence="1">Belongs to the ATP-dependent AMP-binding enzyme family.</text>
</comment>
<dbReference type="Gene3D" id="3.40.50.12780">
    <property type="entry name" value="N-terminal domain of ligase-like"/>
    <property type="match status" value="1"/>
</dbReference>
<dbReference type="GO" id="GO:0006631">
    <property type="term" value="P:fatty acid metabolic process"/>
    <property type="evidence" value="ECO:0007669"/>
    <property type="project" value="TreeGrafter"/>
</dbReference>
<accession>A0A7M7KGN2</accession>
<dbReference type="FunCoup" id="A0A7M7KGN2">
    <property type="interactions" value="716"/>
</dbReference>
<dbReference type="EnsemblMetazoa" id="XM_022810799">
    <property type="protein sequence ID" value="XP_022666534"/>
    <property type="gene ID" value="LOC111252612"/>
</dbReference>
<feature type="domain" description="AMP-binding enzyme C-terminal" evidence="3">
    <location>
        <begin position="537"/>
        <end position="612"/>
    </location>
</feature>
<dbReference type="EnsemblMetazoa" id="XM_022810800">
    <property type="protein sequence ID" value="XP_022666535"/>
    <property type="gene ID" value="LOC111252612"/>
</dbReference>
<dbReference type="InterPro" id="IPR042099">
    <property type="entry name" value="ANL_N_sf"/>
</dbReference>
<dbReference type="PROSITE" id="PS00455">
    <property type="entry name" value="AMP_BINDING"/>
    <property type="match status" value="1"/>
</dbReference>
<dbReference type="PANTHER" id="PTHR43201:SF8">
    <property type="entry name" value="ACYL-COA SYNTHETASE FAMILY MEMBER 3"/>
    <property type="match status" value="1"/>
</dbReference>
<evidence type="ECO:0000313" key="5">
    <source>
        <dbReference type="Proteomes" id="UP000594260"/>
    </source>
</evidence>
<dbReference type="AlphaFoldDB" id="A0A7M7KGN2"/>
<dbReference type="Gene3D" id="3.30.300.30">
    <property type="match status" value="1"/>
</dbReference>
<evidence type="ECO:0000256" key="1">
    <source>
        <dbReference type="ARBA" id="ARBA00006432"/>
    </source>
</evidence>
<dbReference type="InterPro" id="IPR020845">
    <property type="entry name" value="AMP-binding_CS"/>
</dbReference>
<evidence type="ECO:0000313" key="4">
    <source>
        <dbReference type="EnsemblMetazoa" id="XP_022666535"/>
    </source>
</evidence>
<dbReference type="OMA" id="PRITAYK"/>
<dbReference type="RefSeq" id="XP_022666532.1">
    <property type="nucleotide sequence ID" value="XM_022810797.1"/>
</dbReference>
<dbReference type="InParanoid" id="A0A7M7KGN2"/>
<dbReference type="Pfam" id="PF13193">
    <property type="entry name" value="AMP-binding_C"/>
    <property type="match status" value="1"/>
</dbReference>
<proteinExistence type="inferred from homology"/>
<dbReference type="RefSeq" id="XP_022666535.1">
    <property type="nucleotide sequence ID" value="XM_022810800.1"/>
</dbReference>
<organism evidence="4 5">
    <name type="scientific">Varroa destructor</name>
    <name type="common">Honeybee mite</name>
    <dbReference type="NCBI Taxonomy" id="109461"/>
    <lineage>
        <taxon>Eukaryota</taxon>
        <taxon>Metazoa</taxon>
        <taxon>Ecdysozoa</taxon>
        <taxon>Arthropoda</taxon>
        <taxon>Chelicerata</taxon>
        <taxon>Arachnida</taxon>
        <taxon>Acari</taxon>
        <taxon>Parasitiformes</taxon>
        <taxon>Mesostigmata</taxon>
        <taxon>Gamasina</taxon>
        <taxon>Dermanyssoidea</taxon>
        <taxon>Varroidae</taxon>
        <taxon>Varroa</taxon>
    </lineage>
</organism>
<dbReference type="GO" id="GO:0031956">
    <property type="term" value="F:medium-chain fatty acid-CoA ligase activity"/>
    <property type="evidence" value="ECO:0007669"/>
    <property type="project" value="TreeGrafter"/>
</dbReference>
<dbReference type="EnsemblMetazoa" id="XM_022810798">
    <property type="protein sequence ID" value="XP_022666533"/>
    <property type="gene ID" value="LOC111252612"/>
</dbReference>
<dbReference type="OrthoDB" id="2962993at2759"/>
<reference evidence="4" key="1">
    <citation type="submission" date="2021-01" db="UniProtKB">
        <authorList>
            <consortium name="EnsemblMetazoa"/>
        </authorList>
    </citation>
    <scope>IDENTIFICATION</scope>
</reference>
<dbReference type="CDD" id="cd05941">
    <property type="entry name" value="MCS"/>
    <property type="match status" value="1"/>
</dbReference>
<keyword evidence="5" id="KW-1185">Reference proteome</keyword>
<dbReference type="PANTHER" id="PTHR43201">
    <property type="entry name" value="ACYL-COA SYNTHETASE"/>
    <property type="match status" value="1"/>
</dbReference>
<dbReference type="RefSeq" id="XP_022666533.1">
    <property type="nucleotide sequence ID" value="XM_022810798.1"/>
</dbReference>
<evidence type="ECO:0000259" key="2">
    <source>
        <dbReference type="Pfam" id="PF00501"/>
    </source>
</evidence>
<dbReference type="InterPro" id="IPR000873">
    <property type="entry name" value="AMP-dep_synth/lig_dom"/>
</dbReference>
<dbReference type="EnsemblMetazoa" id="XM_022810797">
    <property type="protein sequence ID" value="XP_022666532"/>
    <property type="gene ID" value="LOC111252612"/>
</dbReference>
<dbReference type="Proteomes" id="UP000594260">
    <property type="component" value="Unplaced"/>
</dbReference>
<dbReference type="InterPro" id="IPR045851">
    <property type="entry name" value="AMP-bd_C_sf"/>
</dbReference>